<dbReference type="EMBL" id="MU155227">
    <property type="protein sequence ID" value="KAF9478754.1"/>
    <property type="molecule type" value="Genomic_DNA"/>
</dbReference>
<evidence type="ECO:0000313" key="2">
    <source>
        <dbReference type="Proteomes" id="UP000807469"/>
    </source>
</evidence>
<proteinExistence type="predicted"/>
<keyword evidence="2" id="KW-1185">Reference proteome</keyword>
<dbReference type="Proteomes" id="UP000807469">
    <property type="component" value="Unassembled WGS sequence"/>
</dbReference>
<evidence type="ECO:0008006" key="3">
    <source>
        <dbReference type="Google" id="ProtNLM"/>
    </source>
</evidence>
<reference evidence="1" key="1">
    <citation type="submission" date="2020-11" db="EMBL/GenBank/DDBJ databases">
        <authorList>
            <consortium name="DOE Joint Genome Institute"/>
            <person name="Ahrendt S."/>
            <person name="Riley R."/>
            <person name="Andreopoulos W."/>
            <person name="Labutti K."/>
            <person name="Pangilinan J."/>
            <person name="Ruiz-Duenas F.J."/>
            <person name="Barrasa J.M."/>
            <person name="Sanchez-Garcia M."/>
            <person name="Camarero S."/>
            <person name="Miyauchi S."/>
            <person name="Serrano A."/>
            <person name="Linde D."/>
            <person name="Babiker R."/>
            <person name="Drula E."/>
            <person name="Ayuso-Fernandez I."/>
            <person name="Pacheco R."/>
            <person name="Padilla G."/>
            <person name="Ferreira P."/>
            <person name="Barriuso J."/>
            <person name="Kellner H."/>
            <person name="Castanera R."/>
            <person name="Alfaro M."/>
            <person name="Ramirez L."/>
            <person name="Pisabarro A.G."/>
            <person name="Kuo A."/>
            <person name="Tritt A."/>
            <person name="Lipzen A."/>
            <person name="He G."/>
            <person name="Yan M."/>
            <person name="Ng V."/>
            <person name="Cullen D."/>
            <person name="Martin F."/>
            <person name="Rosso M.-N."/>
            <person name="Henrissat B."/>
            <person name="Hibbett D."/>
            <person name="Martinez A.T."/>
            <person name="Grigoriev I.V."/>
        </authorList>
    </citation>
    <scope>NUCLEOTIDE SEQUENCE</scope>
    <source>
        <strain evidence="1">CIRM-BRFM 674</strain>
    </source>
</reference>
<dbReference type="AlphaFoldDB" id="A0A9P5Z272"/>
<name>A0A9P5Z272_9AGAR</name>
<dbReference type="OrthoDB" id="2884925at2759"/>
<accession>A0A9P5Z272</accession>
<evidence type="ECO:0000313" key="1">
    <source>
        <dbReference type="EMBL" id="KAF9478754.1"/>
    </source>
</evidence>
<sequence>MSFERELATIPQTRPKKMTTPLSFIDSLPNKLLSRIQEEAIIPSGKPKDFLTLSSISLVCKNWRETCFANGLLREVASDPNDQPSDGIEEAFHSANGSLLTITSGRYITDCTESAPFEDFMSDTWQRVFDNTHRWEVFMVQTHLHTDSALAYNLERLGCAPELTSFALANSHIGIDNRVSGTTDIFWDVNWRDDVFILPDNLFGRHAPRLKSFFISHVYLTPSFNFSLWTNLTSLTIIHSGSYYDHERTMPDWLGILRSMSLLEHLELKGTFSFYPDSTHVPPDFSRALPVHLKRLSVLRLGTSYHDSVRDDDVMFDVFSKLIVPSSCKISIWALQQTMFEYPPHIIEAISLGWERHIKELSESYPEKLIRTEYTEPRDLDHPTEPIQFTSNMWQVDPNESNYQKMVPNFEFVIQLPNVAV</sequence>
<comment type="caution">
    <text evidence="1">The sequence shown here is derived from an EMBL/GenBank/DDBJ whole genome shotgun (WGS) entry which is preliminary data.</text>
</comment>
<protein>
    <recommendedName>
        <fullName evidence="3">F-box domain-containing protein</fullName>
    </recommendedName>
</protein>
<dbReference type="SUPFAM" id="SSF52047">
    <property type="entry name" value="RNI-like"/>
    <property type="match status" value="1"/>
</dbReference>
<gene>
    <name evidence="1" type="ORF">BDN70DRAFT_728667</name>
</gene>
<organism evidence="1 2">
    <name type="scientific">Pholiota conissans</name>
    <dbReference type="NCBI Taxonomy" id="109636"/>
    <lineage>
        <taxon>Eukaryota</taxon>
        <taxon>Fungi</taxon>
        <taxon>Dikarya</taxon>
        <taxon>Basidiomycota</taxon>
        <taxon>Agaricomycotina</taxon>
        <taxon>Agaricomycetes</taxon>
        <taxon>Agaricomycetidae</taxon>
        <taxon>Agaricales</taxon>
        <taxon>Agaricineae</taxon>
        <taxon>Strophariaceae</taxon>
        <taxon>Pholiota</taxon>
    </lineage>
</organism>